<dbReference type="NCBIfam" id="TIGR00254">
    <property type="entry name" value="GGDEF"/>
    <property type="match status" value="1"/>
</dbReference>
<dbReference type="OrthoDB" id="7057390at2"/>
<dbReference type="SUPFAM" id="SSF141868">
    <property type="entry name" value="EAL domain-like"/>
    <property type="match status" value="1"/>
</dbReference>
<dbReference type="FunFam" id="3.30.70.270:FF:000001">
    <property type="entry name" value="Diguanylate cyclase domain protein"/>
    <property type="match status" value="1"/>
</dbReference>
<dbReference type="PANTHER" id="PTHR33121">
    <property type="entry name" value="CYCLIC DI-GMP PHOSPHODIESTERASE PDEF"/>
    <property type="match status" value="1"/>
</dbReference>
<dbReference type="InterPro" id="IPR001633">
    <property type="entry name" value="EAL_dom"/>
</dbReference>
<dbReference type="InterPro" id="IPR043128">
    <property type="entry name" value="Rev_trsase/Diguanyl_cyclase"/>
</dbReference>
<dbReference type="Proteomes" id="UP000280881">
    <property type="component" value="Unassembled WGS sequence"/>
</dbReference>
<dbReference type="PROSITE" id="PS50883">
    <property type="entry name" value="EAL"/>
    <property type="match status" value="1"/>
</dbReference>
<feature type="domain" description="GGDEF" evidence="3">
    <location>
        <begin position="435"/>
        <end position="569"/>
    </location>
</feature>
<dbReference type="SMART" id="SM00052">
    <property type="entry name" value="EAL"/>
    <property type="match status" value="1"/>
</dbReference>
<dbReference type="EMBL" id="RBIE01000003">
    <property type="protein sequence ID" value="RKQ60609.1"/>
    <property type="molecule type" value="Genomic_DNA"/>
</dbReference>
<accession>A0A420W620</accession>
<gene>
    <name evidence="4" type="ORF">C7457_1431</name>
</gene>
<organism evidence="4 5">
    <name type="scientific">Thermovibrio guaymasensis</name>
    <dbReference type="NCBI Taxonomy" id="240167"/>
    <lineage>
        <taxon>Bacteria</taxon>
        <taxon>Pseudomonadati</taxon>
        <taxon>Aquificota</taxon>
        <taxon>Aquificia</taxon>
        <taxon>Desulfurobacteriales</taxon>
        <taxon>Desulfurobacteriaceae</taxon>
        <taxon>Thermovibrio</taxon>
    </lineage>
</organism>
<dbReference type="AlphaFoldDB" id="A0A420W620"/>
<feature type="transmembrane region" description="Helical" evidence="1">
    <location>
        <begin position="15"/>
        <end position="35"/>
    </location>
</feature>
<evidence type="ECO:0000313" key="4">
    <source>
        <dbReference type="EMBL" id="RKQ60609.1"/>
    </source>
</evidence>
<evidence type="ECO:0000256" key="1">
    <source>
        <dbReference type="SAM" id="Phobius"/>
    </source>
</evidence>
<keyword evidence="1" id="KW-0812">Transmembrane</keyword>
<dbReference type="InterPro" id="IPR000160">
    <property type="entry name" value="GGDEF_dom"/>
</dbReference>
<feature type="domain" description="EAL" evidence="2">
    <location>
        <begin position="579"/>
        <end position="825"/>
    </location>
</feature>
<dbReference type="SMART" id="SM00267">
    <property type="entry name" value="GGDEF"/>
    <property type="match status" value="1"/>
</dbReference>
<dbReference type="PANTHER" id="PTHR33121:SF71">
    <property type="entry name" value="OXYGEN SENSOR PROTEIN DOSP"/>
    <property type="match status" value="1"/>
</dbReference>
<dbReference type="InterPro" id="IPR029787">
    <property type="entry name" value="Nucleotide_cyclase"/>
</dbReference>
<dbReference type="PROSITE" id="PS50887">
    <property type="entry name" value="GGDEF"/>
    <property type="match status" value="1"/>
</dbReference>
<evidence type="ECO:0000259" key="2">
    <source>
        <dbReference type="PROSITE" id="PS50883"/>
    </source>
</evidence>
<dbReference type="GO" id="GO:0071111">
    <property type="term" value="F:cyclic-guanylate-specific phosphodiesterase activity"/>
    <property type="evidence" value="ECO:0007669"/>
    <property type="project" value="InterPro"/>
</dbReference>
<protein>
    <submittedName>
        <fullName evidence="4">Diguanylate cyclase (GGDEF)-like protein</fullName>
    </submittedName>
</protein>
<dbReference type="Gene3D" id="3.30.70.270">
    <property type="match status" value="1"/>
</dbReference>
<dbReference type="Gene3D" id="3.20.20.450">
    <property type="entry name" value="EAL domain"/>
    <property type="match status" value="1"/>
</dbReference>
<dbReference type="Pfam" id="PF00990">
    <property type="entry name" value="GGDEF"/>
    <property type="match status" value="1"/>
</dbReference>
<sequence>MKRFSKVLRLGKVKISHFFLITHLVLIVSLLFITYELNKFIISQEMEKLSFQTSQAIAEQIVYDLKNFSMSDDKLKDYLSQLKDRFKRRGLKIRLIQNKIVHKKEKIGNKIILVYPIQMKNFSGSIEIEQDISYYIKEINKKITLAALFSLFPGLIVFLLSELSDKELTKSIKSISRKIENINSLDDLSKLEKELLELPFEEFVKIQENINKLIDRIKKIAVDKNILEFETKILEKFMLTSDSINDWRSFLRDILQQLNEIIDYTYFFSIFKEGESKFTATIFWNCKNYKKFTHLVENYIIKVLKEKGLYDENFLIDFEHIPVGKEKICSNLKELLESKEIINIAKALIVDQPLVGGVVGLGVHITETENSTKALAIESILSILLNYVGSIKAISKYTKELEYYATRDPLTGLYNQRLFWELLDYEVNRARRYNYPFSVLVIDLDNFKVVNDTYGHHFGDEFLVEIARIIQNTLRKGDVIARYGGDEFAIILPLADIEQALSIATRIIENLNKFSIRAPDGKKIKATASIGIATFPYHGKTAKELFTVADSMMYKAKEEGKGKVAVPSQEDIAELLQSAADKSFIILDAVENKKVIPYYQPIKNLKTGKIEAFEVLMRIEHEGKILTADKFIETAENLGLVYKLDLILLEKVMETIVQKFKDKFKCKLFFNLSPKSLIISDFIQKIDSIIGSNINPNQVVFEITERETVRNIKLLEKFTLNLKEKGYQFAIDDFGAGFASFQYVKFLPIDYVKIDGEFIRSLPSSRMDKAFVMSLITLAKALNIKTIAEFIENEEIEQTVKELGVDCGQGFYLGKPTSDISNFLE</sequence>
<dbReference type="RefSeq" id="WP_121171508.1">
    <property type="nucleotide sequence ID" value="NZ_RBIE01000003.1"/>
</dbReference>
<dbReference type="CDD" id="cd01948">
    <property type="entry name" value="EAL"/>
    <property type="match status" value="1"/>
</dbReference>
<evidence type="ECO:0000259" key="3">
    <source>
        <dbReference type="PROSITE" id="PS50887"/>
    </source>
</evidence>
<dbReference type="Pfam" id="PF00563">
    <property type="entry name" value="EAL"/>
    <property type="match status" value="1"/>
</dbReference>
<dbReference type="InterPro" id="IPR035919">
    <property type="entry name" value="EAL_sf"/>
</dbReference>
<dbReference type="InterPro" id="IPR050706">
    <property type="entry name" value="Cyclic-di-GMP_PDE-like"/>
</dbReference>
<keyword evidence="5" id="KW-1185">Reference proteome</keyword>
<evidence type="ECO:0000313" key="5">
    <source>
        <dbReference type="Proteomes" id="UP000280881"/>
    </source>
</evidence>
<name>A0A420W620_9BACT</name>
<keyword evidence="1" id="KW-0472">Membrane</keyword>
<proteinExistence type="predicted"/>
<keyword evidence="1" id="KW-1133">Transmembrane helix</keyword>
<dbReference type="CDD" id="cd01949">
    <property type="entry name" value="GGDEF"/>
    <property type="match status" value="1"/>
</dbReference>
<dbReference type="SUPFAM" id="SSF55073">
    <property type="entry name" value="Nucleotide cyclase"/>
    <property type="match status" value="1"/>
</dbReference>
<reference evidence="4 5" key="1">
    <citation type="submission" date="2018-10" db="EMBL/GenBank/DDBJ databases">
        <title>Genomic Encyclopedia of Type Strains, Phase IV (KMG-IV): sequencing the most valuable type-strain genomes for metagenomic binning, comparative biology and taxonomic classification.</title>
        <authorList>
            <person name="Goeker M."/>
        </authorList>
    </citation>
    <scope>NUCLEOTIDE SEQUENCE [LARGE SCALE GENOMIC DNA]</scope>
    <source>
        <strain evidence="4 5">DSM 15521</strain>
    </source>
</reference>
<comment type="caution">
    <text evidence="4">The sequence shown here is derived from an EMBL/GenBank/DDBJ whole genome shotgun (WGS) entry which is preliminary data.</text>
</comment>